<dbReference type="GO" id="GO:0003700">
    <property type="term" value="F:DNA-binding transcription factor activity"/>
    <property type="evidence" value="ECO:0007669"/>
    <property type="project" value="TreeGrafter"/>
</dbReference>
<sequence length="335" mass="37485">MSITAKELAKMLQLSEAAVSMALNNKAGVSTATRQRVLKTAREQGYDFSRIQEPKEPQIEKGTVSFVIFKKHGAVVTDTPFFNQLTEGIDLACRQARYSLNINYLYADDSLPRQLSSLSYCNGMILLATEMTMEDFKPFEKLGIPLVVLDTYFRDLEFDCVLINNFQGAYQATDFLIHKTKSQPGYLRSSYPIGNFQERTDGFYKAIRENGLSPSKSQVLSLSPSMEGACEDMLELLKSGEELSRCYFADNDLIAAGAMKAIKEMGYVIPRDVSIIGFDNMPLCTYIEPALSTVHVPKQYMGQMAVSRLIQIIESPDHCPVKIEIGTKVINRKSV</sequence>
<dbReference type="PANTHER" id="PTHR30146:SF109">
    <property type="entry name" value="HTH-TYPE TRANSCRIPTIONAL REGULATOR GALS"/>
    <property type="match status" value="1"/>
</dbReference>
<dbReference type="Proteomes" id="UP000005384">
    <property type="component" value="Unassembled WGS sequence"/>
</dbReference>
<gene>
    <name evidence="5" type="ORF">HMPREF9473_02027</name>
</gene>
<dbReference type="PANTHER" id="PTHR30146">
    <property type="entry name" value="LACI-RELATED TRANSCRIPTIONAL REPRESSOR"/>
    <property type="match status" value="1"/>
</dbReference>
<dbReference type="Pfam" id="PF13377">
    <property type="entry name" value="Peripla_BP_3"/>
    <property type="match status" value="1"/>
</dbReference>
<dbReference type="EMBL" id="ADLN01000040">
    <property type="protein sequence ID" value="EHI59960.1"/>
    <property type="molecule type" value="Genomic_DNA"/>
</dbReference>
<dbReference type="SMART" id="SM00354">
    <property type="entry name" value="HTH_LACI"/>
    <property type="match status" value="1"/>
</dbReference>
<evidence type="ECO:0000256" key="3">
    <source>
        <dbReference type="ARBA" id="ARBA00023163"/>
    </source>
</evidence>
<evidence type="ECO:0000313" key="5">
    <source>
        <dbReference type="EMBL" id="EHI59960.1"/>
    </source>
</evidence>
<dbReference type="GO" id="GO:0000976">
    <property type="term" value="F:transcription cis-regulatory region binding"/>
    <property type="evidence" value="ECO:0007669"/>
    <property type="project" value="TreeGrafter"/>
</dbReference>
<keyword evidence="3" id="KW-0804">Transcription</keyword>
<protein>
    <recommendedName>
        <fullName evidence="4">HTH lacI-type domain-containing protein</fullName>
    </recommendedName>
</protein>
<evidence type="ECO:0000313" key="6">
    <source>
        <dbReference type="Proteomes" id="UP000005384"/>
    </source>
</evidence>
<evidence type="ECO:0000259" key="4">
    <source>
        <dbReference type="PROSITE" id="PS50932"/>
    </source>
</evidence>
<evidence type="ECO:0000256" key="2">
    <source>
        <dbReference type="ARBA" id="ARBA00023125"/>
    </source>
</evidence>
<accession>G5IEV0</accession>
<keyword evidence="1" id="KW-0805">Transcription regulation</keyword>
<organism evidence="5 6">
    <name type="scientific">Hungatella hathewayi WAL-18680</name>
    <dbReference type="NCBI Taxonomy" id="742737"/>
    <lineage>
        <taxon>Bacteria</taxon>
        <taxon>Bacillati</taxon>
        <taxon>Bacillota</taxon>
        <taxon>Clostridia</taxon>
        <taxon>Lachnospirales</taxon>
        <taxon>Lachnospiraceae</taxon>
        <taxon>Hungatella</taxon>
    </lineage>
</organism>
<dbReference type="InterPro" id="IPR000843">
    <property type="entry name" value="HTH_LacI"/>
</dbReference>
<dbReference type="PROSITE" id="PS50932">
    <property type="entry name" value="HTH_LACI_2"/>
    <property type="match status" value="1"/>
</dbReference>
<keyword evidence="6" id="KW-1185">Reference proteome</keyword>
<dbReference type="RefSeq" id="WP_006780007.1">
    <property type="nucleotide sequence ID" value="NZ_CP040506.1"/>
</dbReference>
<dbReference type="AlphaFoldDB" id="G5IEV0"/>
<dbReference type="OrthoDB" id="43195at2"/>
<dbReference type="InterPro" id="IPR046335">
    <property type="entry name" value="LacI/GalR-like_sensor"/>
</dbReference>
<evidence type="ECO:0000256" key="1">
    <source>
        <dbReference type="ARBA" id="ARBA00023015"/>
    </source>
</evidence>
<reference evidence="5 6" key="1">
    <citation type="submission" date="2011-08" db="EMBL/GenBank/DDBJ databases">
        <title>The Genome Sequence of Clostridium hathewayi WAL-18680.</title>
        <authorList>
            <consortium name="The Broad Institute Genome Sequencing Platform"/>
            <person name="Earl A."/>
            <person name="Ward D."/>
            <person name="Feldgarden M."/>
            <person name="Gevers D."/>
            <person name="Finegold S.M."/>
            <person name="Summanen P.H."/>
            <person name="Molitoris D.R."/>
            <person name="Song M."/>
            <person name="Daigneault M."/>
            <person name="Allen-Vercoe E."/>
            <person name="Young S.K."/>
            <person name="Zeng Q."/>
            <person name="Gargeya S."/>
            <person name="Fitzgerald M."/>
            <person name="Haas B."/>
            <person name="Abouelleil A."/>
            <person name="Alvarado L."/>
            <person name="Arachchi H.M."/>
            <person name="Berlin A."/>
            <person name="Brown A."/>
            <person name="Chapman S.B."/>
            <person name="Chen Z."/>
            <person name="Dunbar C."/>
            <person name="Freedman E."/>
            <person name="Gearin G."/>
            <person name="Gellesch M."/>
            <person name="Goldberg J."/>
            <person name="Griggs A."/>
            <person name="Gujja S."/>
            <person name="Heiman D."/>
            <person name="Howarth C."/>
            <person name="Larson L."/>
            <person name="Lui A."/>
            <person name="MacDonald P.J.P."/>
            <person name="Montmayeur A."/>
            <person name="Murphy C."/>
            <person name="Neiman D."/>
            <person name="Pearson M."/>
            <person name="Priest M."/>
            <person name="Roberts A."/>
            <person name="Saif S."/>
            <person name="Shea T."/>
            <person name="Shenoy N."/>
            <person name="Sisk P."/>
            <person name="Stolte C."/>
            <person name="Sykes S."/>
            <person name="Wortman J."/>
            <person name="Nusbaum C."/>
            <person name="Birren B."/>
        </authorList>
    </citation>
    <scope>NUCLEOTIDE SEQUENCE [LARGE SCALE GENOMIC DNA]</scope>
    <source>
        <strain evidence="5 6">WAL-18680</strain>
    </source>
</reference>
<dbReference type="InterPro" id="IPR028082">
    <property type="entry name" value="Peripla_BP_I"/>
</dbReference>
<feature type="domain" description="HTH lacI-type" evidence="4">
    <location>
        <begin position="3"/>
        <end position="46"/>
    </location>
</feature>
<dbReference type="Gene3D" id="1.10.260.40">
    <property type="entry name" value="lambda repressor-like DNA-binding domains"/>
    <property type="match status" value="1"/>
</dbReference>
<comment type="caution">
    <text evidence="5">The sequence shown here is derived from an EMBL/GenBank/DDBJ whole genome shotgun (WGS) entry which is preliminary data.</text>
</comment>
<dbReference type="Gene3D" id="3.40.50.2300">
    <property type="match status" value="2"/>
</dbReference>
<keyword evidence="2" id="KW-0238">DNA-binding</keyword>
<dbReference type="PATRIC" id="fig|742737.3.peg.2048"/>
<dbReference type="SUPFAM" id="SSF53822">
    <property type="entry name" value="Periplasmic binding protein-like I"/>
    <property type="match status" value="1"/>
</dbReference>
<dbReference type="InterPro" id="IPR010982">
    <property type="entry name" value="Lambda_DNA-bd_dom_sf"/>
</dbReference>
<dbReference type="CDD" id="cd01392">
    <property type="entry name" value="HTH_LacI"/>
    <property type="match status" value="1"/>
</dbReference>
<name>G5IEV0_9FIRM</name>
<dbReference type="HOGENOM" id="CLU_037628_6_0_9"/>
<proteinExistence type="predicted"/>
<dbReference type="SUPFAM" id="SSF47413">
    <property type="entry name" value="lambda repressor-like DNA-binding domains"/>
    <property type="match status" value="1"/>
</dbReference>